<accession>A0A0F9URM0</accession>
<name>A0A0F9URM0_9ZZZZ</name>
<dbReference type="AlphaFoldDB" id="A0A0F9URM0"/>
<evidence type="ECO:0000313" key="1">
    <source>
        <dbReference type="EMBL" id="KKN63796.1"/>
    </source>
</evidence>
<dbReference type="EMBL" id="LAZR01000579">
    <property type="protein sequence ID" value="KKN63796.1"/>
    <property type="molecule type" value="Genomic_DNA"/>
</dbReference>
<proteinExistence type="predicted"/>
<protein>
    <submittedName>
        <fullName evidence="1">Uncharacterized protein</fullName>
    </submittedName>
</protein>
<organism evidence="1">
    <name type="scientific">marine sediment metagenome</name>
    <dbReference type="NCBI Taxonomy" id="412755"/>
    <lineage>
        <taxon>unclassified sequences</taxon>
        <taxon>metagenomes</taxon>
        <taxon>ecological metagenomes</taxon>
    </lineage>
</organism>
<reference evidence="1" key="1">
    <citation type="journal article" date="2015" name="Nature">
        <title>Complex archaea that bridge the gap between prokaryotes and eukaryotes.</title>
        <authorList>
            <person name="Spang A."/>
            <person name="Saw J.H."/>
            <person name="Jorgensen S.L."/>
            <person name="Zaremba-Niedzwiedzka K."/>
            <person name="Martijn J."/>
            <person name="Lind A.E."/>
            <person name="van Eijk R."/>
            <person name="Schleper C."/>
            <person name="Guy L."/>
            <person name="Ettema T.J."/>
        </authorList>
    </citation>
    <scope>NUCLEOTIDE SEQUENCE</scope>
</reference>
<comment type="caution">
    <text evidence="1">The sequence shown here is derived from an EMBL/GenBank/DDBJ whole genome shotgun (WGS) entry which is preliminary data.</text>
</comment>
<sequence length="34" mass="3891">MNYPLNIQSKKVLEIGERAFLMSQELGLIPESIK</sequence>
<gene>
    <name evidence="1" type="ORF">LCGC14_0498350</name>
</gene>